<feature type="domain" description="AAR2 N-terminal" evidence="3">
    <location>
        <begin position="33"/>
        <end position="165"/>
    </location>
</feature>
<dbReference type="Pfam" id="PF05282">
    <property type="entry name" value="AAR2"/>
    <property type="match status" value="1"/>
</dbReference>
<dbReference type="FunFam" id="1.25.40.550:FF:000002">
    <property type="entry name" value="AAR2 protein family"/>
    <property type="match status" value="1"/>
</dbReference>
<evidence type="ECO:0000313" key="4">
    <source>
        <dbReference type="EMBL" id="RWR93893.1"/>
    </source>
</evidence>
<evidence type="ECO:0000259" key="3">
    <source>
        <dbReference type="Pfam" id="PF20981"/>
    </source>
</evidence>
<proteinExistence type="inferred from homology"/>
<sequence>MERGAAAASGCGSASGLSNLQMDSETALELVKQGATLLVLDVPQFTLFGIDTQMFSVGPAFKGIKMIPPGPHFVYYSSSNREGNAFSPVVGFFIYTSPSEVIVHKWLQQEERLIKLSDEEEVRYCEAVKNLEFDRQLGPYALNHFGEWKHLSNYITKKIIERIEPIGGEITIAREAGLVDTVPKTAMEKRLMEQFKDSKFSRLAEKSQRGCYYTSIPNVVKHKGICGEELTSLNLDKTQLLEAILMKEYGGEEDLLLGELQFSFIAFLMGQSLEAFLQWKAIVSLLFGCTDAPFHTRSHLFAKFIKVIYYQLKHGFRKDHTDTLDLEKGASVVLDDSWLSKDIFLHRLCKDFFSLVQEASVVDGDLLTWTRKLQGLVETTLGWDFQNDAAGGIYGEDDEFAPVIEMLDSTSSGEMAAKTIA</sequence>
<evidence type="ECO:0000259" key="2">
    <source>
        <dbReference type="Pfam" id="PF05282"/>
    </source>
</evidence>
<comment type="similarity">
    <text evidence="1">Belongs to the AAR2 family.</text>
</comment>
<dbReference type="EMBL" id="QPKB01000010">
    <property type="protein sequence ID" value="RWR93893.1"/>
    <property type="molecule type" value="Genomic_DNA"/>
</dbReference>
<dbReference type="GO" id="GO:0000244">
    <property type="term" value="P:spliceosomal tri-snRNP complex assembly"/>
    <property type="evidence" value="ECO:0007669"/>
    <property type="project" value="TreeGrafter"/>
</dbReference>
<reference evidence="4 5" key="1">
    <citation type="journal article" date="2019" name="Nat. Plants">
        <title>Stout camphor tree genome fills gaps in understanding of flowering plant genome evolution.</title>
        <authorList>
            <person name="Chaw S.M."/>
            <person name="Liu Y.C."/>
            <person name="Wu Y.W."/>
            <person name="Wang H.Y."/>
            <person name="Lin C.I."/>
            <person name="Wu C.S."/>
            <person name="Ke H.M."/>
            <person name="Chang L.Y."/>
            <person name="Hsu C.Y."/>
            <person name="Yang H.T."/>
            <person name="Sudianto E."/>
            <person name="Hsu M.H."/>
            <person name="Wu K.P."/>
            <person name="Wang L.N."/>
            <person name="Leebens-Mack J.H."/>
            <person name="Tsai I.J."/>
        </authorList>
    </citation>
    <scope>NUCLEOTIDE SEQUENCE [LARGE SCALE GENOMIC DNA]</scope>
    <source>
        <strain evidence="5">cv. Chaw 1501</strain>
        <tissue evidence="4">Young leaves</tissue>
    </source>
</reference>
<name>A0A3S3NKF6_9MAGN</name>
<dbReference type="PANTHER" id="PTHR12689">
    <property type="entry name" value="A1 CISTRON SPLICING FACTOR AAR2-RELATED"/>
    <property type="match status" value="1"/>
</dbReference>
<dbReference type="PANTHER" id="PTHR12689:SF4">
    <property type="entry name" value="PROTEIN AAR2 HOMOLOG"/>
    <property type="match status" value="1"/>
</dbReference>
<evidence type="ECO:0000313" key="5">
    <source>
        <dbReference type="Proteomes" id="UP000283530"/>
    </source>
</evidence>
<dbReference type="Proteomes" id="UP000283530">
    <property type="component" value="Unassembled WGS sequence"/>
</dbReference>
<gene>
    <name evidence="4" type="ORF">CKAN_02317000</name>
</gene>
<dbReference type="CDD" id="cd13777">
    <property type="entry name" value="Aar2_N"/>
    <property type="match status" value="1"/>
</dbReference>
<comment type="caution">
    <text evidence="4">The sequence shown here is derived from an EMBL/GenBank/DDBJ whole genome shotgun (WGS) entry which is preliminary data.</text>
</comment>
<dbReference type="InterPro" id="IPR033648">
    <property type="entry name" value="AAR2_C"/>
</dbReference>
<accession>A0A3S3NKF6</accession>
<dbReference type="InterPro" id="IPR033647">
    <property type="entry name" value="Aar2_N"/>
</dbReference>
<dbReference type="Gene3D" id="2.60.34.20">
    <property type="match status" value="1"/>
</dbReference>
<dbReference type="InterPro" id="IPR038516">
    <property type="entry name" value="AAR2_N_sf"/>
</dbReference>
<dbReference type="STRING" id="337451.A0A3S3NKF6"/>
<dbReference type="Pfam" id="PF20981">
    <property type="entry name" value="AAR2_1st"/>
    <property type="match status" value="1"/>
</dbReference>
<dbReference type="Gene3D" id="1.25.40.550">
    <property type="entry name" value="Aar2, C-terminal domain-like"/>
    <property type="match status" value="1"/>
</dbReference>
<dbReference type="CDD" id="cd13778">
    <property type="entry name" value="Aar2_C"/>
    <property type="match status" value="1"/>
</dbReference>
<dbReference type="FunFam" id="2.60.34.20:FF:000001">
    <property type="entry name" value="protein AAR2 homolog"/>
    <property type="match status" value="1"/>
</dbReference>
<keyword evidence="5" id="KW-1185">Reference proteome</keyword>
<feature type="domain" description="AAR2 C-terminal" evidence="2">
    <location>
        <begin position="213"/>
        <end position="386"/>
    </location>
</feature>
<evidence type="ECO:0000256" key="1">
    <source>
        <dbReference type="ARBA" id="ARBA00006281"/>
    </source>
</evidence>
<dbReference type="AlphaFoldDB" id="A0A3S3NKF6"/>
<dbReference type="InterPro" id="IPR038514">
    <property type="entry name" value="AAR2_C_sf"/>
</dbReference>
<organism evidence="4 5">
    <name type="scientific">Cinnamomum micranthum f. kanehirae</name>
    <dbReference type="NCBI Taxonomy" id="337451"/>
    <lineage>
        <taxon>Eukaryota</taxon>
        <taxon>Viridiplantae</taxon>
        <taxon>Streptophyta</taxon>
        <taxon>Embryophyta</taxon>
        <taxon>Tracheophyta</taxon>
        <taxon>Spermatophyta</taxon>
        <taxon>Magnoliopsida</taxon>
        <taxon>Magnoliidae</taxon>
        <taxon>Laurales</taxon>
        <taxon>Lauraceae</taxon>
        <taxon>Cinnamomum</taxon>
    </lineage>
</organism>
<dbReference type="InterPro" id="IPR007946">
    <property type="entry name" value="AAR2"/>
</dbReference>
<protein>
    <submittedName>
        <fullName evidence="4">A1 cistron-splicing factor</fullName>
    </submittedName>
</protein>
<dbReference type="OrthoDB" id="201752at2759"/>